<evidence type="ECO:0000313" key="5">
    <source>
        <dbReference type="EMBL" id="ACG78486.1"/>
    </source>
</evidence>
<dbReference type="Gene3D" id="2.120.10.30">
    <property type="entry name" value="TolB, C-terminal domain"/>
    <property type="match status" value="1"/>
</dbReference>
<dbReference type="GO" id="GO:0019853">
    <property type="term" value="P:L-ascorbic acid biosynthetic process"/>
    <property type="evidence" value="ECO:0007669"/>
    <property type="project" value="TreeGrafter"/>
</dbReference>
<dbReference type="AlphaFoldDB" id="B4RE53"/>
<sequence length="217" mass="23365">MATEKGLALADPGKGVVKVVRPYDLGEGFRTNDGKIDMAGRFWWSVMDDDGGKRPGSVFRTDPGGTTTRVLTGIHIPNTVSFSPDGATLYMADSKLQTLFAHETADLSKVREFAHTRGTEASPDGSAVDAEGYLWNAQWGGWRIVRYSPDGKVDRIVRMPVEQPTSCAFGGPDLSTLYVTSAWDELSDEARAKQPLAGGLFAIDVGVKGLPLPVFEG</sequence>
<accession>B4RE53</accession>
<organism evidence="5 6">
    <name type="scientific">Phenylobacterium zucineum (strain HLK1)</name>
    <dbReference type="NCBI Taxonomy" id="450851"/>
    <lineage>
        <taxon>Bacteria</taxon>
        <taxon>Pseudomonadati</taxon>
        <taxon>Pseudomonadota</taxon>
        <taxon>Alphaproteobacteria</taxon>
        <taxon>Caulobacterales</taxon>
        <taxon>Caulobacteraceae</taxon>
        <taxon>Phenylobacterium</taxon>
    </lineage>
</organism>
<feature type="domain" description="SMP-30/Gluconolactonase/LRE-like region" evidence="4">
    <location>
        <begin position="2"/>
        <end position="182"/>
    </location>
</feature>
<evidence type="ECO:0000256" key="2">
    <source>
        <dbReference type="PIRSR" id="PIRSR605511-1"/>
    </source>
</evidence>
<feature type="binding site" evidence="3">
    <location>
        <position position="30"/>
    </location>
    <ligand>
        <name>substrate</name>
    </ligand>
</feature>
<feature type="active site" description="Proton donor/acceptor" evidence="2">
    <location>
        <position position="124"/>
    </location>
</feature>
<dbReference type="PANTHER" id="PTHR10907">
    <property type="entry name" value="REGUCALCIN"/>
    <property type="match status" value="1"/>
</dbReference>
<gene>
    <name evidence="5" type="ordered locus">PHZ_c2075</name>
</gene>
<keyword evidence="3" id="KW-0862">Zinc</keyword>
<comment type="similarity">
    <text evidence="1">Belongs to the SMP-30/CGR1 family.</text>
</comment>
<keyword evidence="3" id="KW-0479">Metal-binding</keyword>
<dbReference type="InterPro" id="IPR013658">
    <property type="entry name" value="SGL"/>
</dbReference>
<feature type="binding site" evidence="3">
    <location>
        <position position="124"/>
    </location>
    <ligand>
        <name>a divalent metal cation</name>
        <dbReference type="ChEBI" id="CHEBI:60240"/>
    </ligand>
</feature>
<name>B4RE53_PHEZH</name>
<evidence type="ECO:0000256" key="3">
    <source>
        <dbReference type="PIRSR" id="PIRSR605511-2"/>
    </source>
</evidence>
<dbReference type="PANTHER" id="PTHR10907:SF47">
    <property type="entry name" value="REGUCALCIN"/>
    <property type="match status" value="1"/>
</dbReference>
<evidence type="ECO:0000313" key="6">
    <source>
        <dbReference type="Proteomes" id="UP000001868"/>
    </source>
</evidence>
<evidence type="ECO:0000256" key="1">
    <source>
        <dbReference type="ARBA" id="ARBA00008853"/>
    </source>
</evidence>
<dbReference type="Pfam" id="PF08450">
    <property type="entry name" value="SGL"/>
    <property type="match status" value="1"/>
</dbReference>
<evidence type="ECO:0000259" key="4">
    <source>
        <dbReference type="Pfam" id="PF08450"/>
    </source>
</evidence>
<dbReference type="Proteomes" id="UP000001868">
    <property type="component" value="Chromosome"/>
</dbReference>
<dbReference type="STRING" id="450851.PHZ_c2075"/>
<dbReference type="EMBL" id="CP000747">
    <property type="protein sequence ID" value="ACG78486.1"/>
    <property type="molecule type" value="Genomic_DNA"/>
</dbReference>
<dbReference type="eggNOG" id="COG3386">
    <property type="taxonomic scope" value="Bacteria"/>
</dbReference>
<protein>
    <submittedName>
        <fullName evidence="5">Probable gluconolactonase protein</fullName>
    </submittedName>
</protein>
<dbReference type="HOGENOM" id="CLU_036110_3_1_5"/>
<proteinExistence type="inferred from homology"/>
<dbReference type="InterPro" id="IPR011042">
    <property type="entry name" value="6-blade_b-propeller_TolB-like"/>
</dbReference>
<feature type="binding site" evidence="3">
    <location>
        <position position="78"/>
    </location>
    <ligand>
        <name>a divalent metal cation</name>
        <dbReference type="ChEBI" id="CHEBI:60240"/>
    </ligand>
</feature>
<dbReference type="KEGG" id="pzu:PHZ_c2075"/>
<keyword evidence="6" id="KW-1185">Reference proteome</keyword>
<feature type="binding site" evidence="3">
    <location>
        <position position="50"/>
    </location>
    <ligand>
        <name>substrate</name>
    </ligand>
</feature>
<dbReference type="SUPFAM" id="SSF63829">
    <property type="entry name" value="Calcium-dependent phosphotriesterase"/>
    <property type="match status" value="1"/>
</dbReference>
<dbReference type="GO" id="GO:0005509">
    <property type="term" value="F:calcium ion binding"/>
    <property type="evidence" value="ECO:0007669"/>
    <property type="project" value="TreeGrafter"/>
</dbReference>
<feature type="binding site" evidence="3">
    <location>
        <position position="32"/>
    </location>
    <ligand>
        <name>substrate</name>
    </ligand>
</feature>
<dbReference type="GO" id="GO:0004341">
    <property type="term" value="F:gluconolactonase activity"/>
    <property type="evidence" value="ECO:0007669"/>
    <property type="project" value="TreeGrafter"/>
</dbReference>
<comment type="cofactor">
    <cofactor evidence="3">
        <name>Zn(2+)</name>
        <dbReference type="ChEBI" id="CHEBI:29105"/>
    </cofactor>
    <text evidence="3">Binds 1 divalent metal cation per subunit.</text>
</comment>
<dbReference type="PRINTS" id="PR01790">
    <property type="entry name" value="SMP30FAMILY"/>
</dbReference>
<reference evidence="5 6" key="1">
    <citation type="journal article" date="2008" name="BMC Genomics">
        <title>Complete genome of Phenylobacterium zucineum - a novel facultative intracellular bacterium isolated from human erythroleukemia cell line K562.</title>
        <authorList>
            <person name="Luo Y."/>
            <person name="Xu X."/>
            <person name="Ding Z."/>
            <person name="Liu Z."/>
            <person name="Zhang B."/>
            <person name="Yan Z."/>
            <person name="Sun J."/>
            <person name="Hu S."/>
            <person name="Hu X."/>
        </authorList>
    </citation>
    <scope>NUCLEOTIDE SEQUENCE [LARGE SCALE GENOMIC DNA]</scope>
    <source>
        <strain evidence="5 6">HLK1</strain>
    </source>
</reference>
<dbReference type="InterPro" id="IPR005511">
    <property type="entry name" value="SMP-30"/>
</dbReference>